<comment type="subcellular location">
    <subcellularLocation>
        <location evidence="1">Endoplasmic reticulum</location>
    </subcellularLocation>
</comment>
<accession>A0AA86TCE7</accession>
<dbReference type="PANTHER" id="PTHR44140">
    <property type="entry name" value="LD25575P"/>
    <property type="match status" value="1"/>
</dbReference>
<evidence type="ECO:0000313" key="7">
    <source>
        <dbReference type="EMBL" id="CAL5982283.1"/>
    </source>
</evidence>
<dbReference type="GO" id="GO:0051087">
    <property type="term" value="F:protein-folding chaperone binding"/>
    <property type="evidence" value="ECO:0007669"/>
    <property type="project" value="TreeGrafter"/>
</dbReference>
<dbReference type="Gene3D" id="1.10.287.110">
    <property type="entry name" value="DnaJ domain"/>
    <property type="match status" value="1"/>
</dbReference>
<proteinExistence type="predicted"/>
<dbReference type="InterPro" id="IPR051727">
    <property type="entry name" value="DnaJ_C3_Co-chaperones"/>
</dbReference>
<organism evidence="5">
    <name type="scientific">Hexamita inflata</name>
    <dbReference type="NCBI Taxonomy" id="28002"/>
    <lineage>
        <taxon>Eukaryota</taxon>
        <taxon>Metamonada</taxon>
        <taxon>Diplomonadida</taxon>
        <taxon>Hexamitidae</taxon>
        <taxon>Hexamitinae</taxon>
        <taxon>Hexamita</taxon>
    </lineage>
</organism>
<dbReference type="PROSITE" id="PS50076">
    <property type="entry name" value="DNAJ_2"/>
    <property type="match status" value="1"/>
</dbReference>
<dbReference type="PRINTS" id="PR00625">
    <property type="entry name" value="JDOMAIN"/>
</dbReference>
<evidence type="ECO:0000256" key="2">
    <source>
        <dbReference type="ARBA" id="ARBA00022729"/>
    </source>
</evidence>
<keyword evidence="3" id="KW-0256">Endoplasmic reticulum</keyword>
<evidence type="ECO:0000259" key="4">
    <source>
        <dbReference type="PROSITE" id="PS50076"/>
    </source>
</evidence>
<protein>
    <submittedName>
        <fullName evidence="5">Chaperone protein DnaJ</fullName>
    </submittedName>
    <submittedName>
        <fullName evidence="7">Chaperone_protein DnaJ</fullName>
    </submittedName>
</protein>
<dbReference type="CDD" id="cd06257">
    <property type="entry name" value="DnaJ"/>
    <property type="match status" value="1"/>
</dbReference>
<dbReference type="GO" id="GO:0051787">
    <property type="term" value="F:misfolded protein binding"/>
    <property type="evidence" value="ECO:0007669"/>
    <property type="project" value="TreeGrafter"/>
</dbReference>
<evidence type="ECO:0000256" key="3">
    <source>
        <dbReference type="ARBA" id="ARBA00022824"/>
    </source>
</evidence>
<reference evidence="5" key="1">
    <citation type="submission" date="2023-06" db="EMBL/GenBank/DDBJ databases">
        <authorList>
            <person name="Kurt Z."/>
        </authorList>
    </citation>
    <scope>NUCLEOTIDE SEQUENCE</scope>
</reference>
<dbReference type="InterPro" id="IPR011990">
    <property type="entry name" value="TPR-like_helical_dom_sf"/>
</dbReference>
<keyword evidence="9" id="KW-1185">Reference proteome</keyword>
<dbReference type="SMART" id="SM00271">
    <property type="entry name" value="DnaJ"/>
    <property type="match status" value="1"/>
</dbReference>
<dbReference type="SUPFAM" id="SSF46565">
    <property type="entry name" value="Chaperone J-domain"/>
    <property type="match status" value="1"/>
</dbReference>
<dbReference type="SUPFAM" id="SSF48452">
    <property type="entry name" value="TPR-like"/>
    <property type="match status" value="1"/>
</dbReference>
<evidence type="ECO:0000313" key="9">
    <source>
        <dbReference type="Proteomes" id="UP001642409"/>
    </source>
</evidence>
<name>A0AA86TCE7_9EUKA</name>
<evidence type="ECO:0000256" key="1">
    <source>
        <dbReference type="ARBA" id="ARBA00004240"/>
    </source>
</evidence>
<reference evidence="7 9" key="2">
    <citation type="submission" date="2024-07" db="EMBL/GenBank/DDBJ databases">
        <authorList>
            <person name="Akdeniz Z."/>
        </authorList>
    </citation>
    <scope>NUCLEOTIDE SEQUENCE [LARGE SCALE GENOMIC DNA]</scope>
</reference>
<dbReference type="InterPro" id="IPR036869">
    <property type="entry name" value="J_dom_sf"/>
</dbReference>
<dbReference type="EMBL" id="CATOUU010000042">
    <property type="protein sequence ID" value="CAI9913975.1"/>
    <property type="molecule type" value="Genomic_DNA"/>
</dbReference>
<feature type="domain" description="J" evidence="4">
    <location>
        <begin position="412"/>
        <end position="483"/>
    </location>
</feature>
<dbReference type="PANTHER" id="PTHR44140:SF2">
    <property type="entry name" value="LD25575P"/>
    <property type="match status" value="1"/>
</dbReference>
<evidence type="ECO:0000313" key="8">
    <source>
        <dbReference type="EMBL" id="CAL6011792.1"/>
    </source>
</evidence>
<gene>
    <name evidence="5" type="ORF">HINF_LOCUS1620</name>
    <name evidence="8" type="ORF">HINF_LOCUS22990</name>
    <name evidence="6" type="ORF">HINF_LOCUS39893</name>
    <name evidence="7" type="ORF">HINF_LOCUS7066</name>
</gene>
<dbReference type="EMBL" id="CATOUU010000831">
    <property type="protein sequence ID" value="CAI9952248.1"/>
    <property type="molecule type" value="Genomic_DNA"/>
</dbReference>
<dbReference type="GO" id="GO:0005783">
    <property type="term" value="C:endoplasmic reticulum"/>
    <property type="evidence" value="ECO:0007669"/>
    <property type="project" value="UniProtKB-SubCell"/>
</dbReference>
<dbReference type="Gene3D" id="1.25.40.10">
    <property type="entry name" value="Tetratricopeptide repeat domain"/>
    <property type="match status" value="1"/>
</dbReference>
<dbReference type="EMBL" id="CAXDID020000065">
    <property type="protein sequence ID" value="CAL6011792.1"/>
    <property type="molecule type" value="Genomic_DNA"/>
</dbReference>
<dbReference type="GO" id="GO:0034975">
    <property type="term" value="P:protein folding in endoplasmic reticulum"/>
    <property type="evidence" value="ECO:0007669"/>
    <property type="project" value="TreeGrafter"/>
</dbReference>
<dbReference type="AlphaFoldDB" id="A0AA86TCE7"/>
<dbReference type="Proteomes" id="UP001642409">
    <property type="component" value="Unassembled WGS sequence"/>
</dbReference>
<evidence type="ECO:0000313" key="5">
    <source>
        <dbReference type="EMBL" id="CAI9913975.1"/>
    </source>
</evidence>
<comment type="caution">
    <text evidence="5">The sequence shown here is derived from an EMBL/GenBank/DDBJ whole genome shotgun (WGS) entry which is preliminary data.</text>
</comment>
<sequence length="513" mass="60100">MIILLTFQASYAADNLDYIKAITAFKKKEYQKAIDLCDQLIQAEPKLLEAYFVRGKAHHELMHLELALSDFKFLTKKSKDDDMITKVTARVVRICNQSCQFECSPEDFFFAEDEEKDITNKRDYKNDLEEDETSLRDMAKFVAENCSLDEPLVKKIFFDSLAENYYDGLFIAIASFKQLYPLYKQDMYRSYTILKLLKNLHDEDWAELSTAIHQVLPIDDDTMYWRLQDFGITMKEAAEEIQDYVPERFGDAELLQSFIEKLEKIDLEPVFDLFQKTVEESLSKVLGQKIVFDINVSRQFAKDQVLTLTCFKDLTLKCNIDTLNARYANGLRMLNEMKNTIINIRNHESLTHVKYQVQTAQKQIPIITETLSYITVNKKINQTYLRMSEVVDFFDDCADHLFLLDQEHVKNDHYAALNISKEASQTEIKQAYFAMAKYMHPDTLPKNLTDGEKEIVQREYEQVQEAYDVLSDPDKKNFYDLTNDPLDNYKIKRAKHDGRKRIDRGYIVNGRKE</sequence>
<dbReference type="InterPro" id="IPR001623">
    <property type="entry name" value="DnaJ_domain"/>
</dbReference>
<dbReference type="Pfam" id="PF00226">
    <property type="entry name" value="DnaJ"/>
    <property type="match status" value="1"/>
</dbReference>
<evidence type="ECO:0000313" key="6">
    <source>
        <dbReference type="EMBL" id="CAI9952248.1"/>
    </source>
</evidence>
<keyword evidence="2" id="KW-0732">Signal</keyword>
<dbReference type="InterPro" id="IPR018253">
    <property type="entry name" value="DnaJ_domain_CS"/>
</dbReference>
<dbReference type="PROSITE" id="PS00636">
    <property type="entry name" value="DNAJ_1"/>
    <property type="match status" value="1"/>
</dbReference>
<dbReference type="EMBL" id="CAXDID020000014">
    <property type="protein sequence ID" value="CAL5982283.1"/>
    <property type="molecule type" value="Genomic_DNA"/>
</dbReference>